<keyword evidence="2" id="KW-0560">Oxidoreductase</keyword>
<evidence type="ECO:0000313" key="2">
    <source>
        <dbReference type="EMBL" id="MBM7473100.1"/>
    </source>
</evidence>
<gene>
    <name evidence="2" type="ORF">JOE66_002734</name>
</gene>
<dbReference type="GO" id="GO:0004497">
    <property type="term" value="F:monooxygenase activity"/>
    <property type="evidence" value="ECO:0007669"/>
    <property type="project" value="UniProtKB-KW"/>
</dbReference>
<dbReference type="Gene3D" id="3.30.70.100">
    <property type="match status" value="1"/>
</dbReference>
<dbReference type="InterPro" id="IPR011008">
    <property type="entry name" value="Dimeric_a/b-barrel"/>
</dbReference>
<dbReference type="EMBL" id="JAFBBU010000001">
    <property type="protein sequence ID" value="MBM7473100.1"/>
    <property type="molecule type" value="Genomic_DNA"/>
</dbReference>
<accession>A0ABS2L7M2</accession>
<feature type="domain" description="ABM" evidence="1">
    <location>
        <begin position="2"/>
        <end position="93"/>
    </location>
</feature>
<name>A0ABS2L7M2_9MICO</name>
<sequence>MILEVADIRAREGHHDEFEAAVRLGLDTVLSTSPGFVSYELRAGVESPDRYLLMITWNALEDHTVGFRTSPLYEQWSAIVRPHFAEPPSVEHFRLVASSA</sequence>
<dbReference type="InterPro" id="IPR007138">
    <property type="entry name" value="ABM_dom"/>
</dbReference>
<organism evidence="2 3">
    <name type="scientific">Subtercola frigoramans</name>
    <dbReference type="NCBI Taxonomy" id="120298"/>
    <lineage>
        <taxon>Bacteria</taxon>
        <taxon>Bacillati</taxon>
        <taxon>Actinomycetota</taxon>
        <taxon>Actinomycetes</taxon>
        <taxon>Micrococcales</taxon>
        <taxon>Microbacteriaceae</taxon>
        <taxon>Subtercola</taxon>
    </lineage>
</organism>
<reference evidence="2 3" key="1">
    <citation type="submission" date="2021-01" db="EMBL/GenBank/DDBJ databases">
        <title>Sequencing the genomes of 1000 actinobacteria strains.</title>
        <authorList>
            <person name="Klenk H.-P."/>
        </authorList>
    </citation>
    <scope>NUCLEOTIDE SEQUENCE [LARGE SCALE GENOMIC DNA]</scope>
    <source>
        <strain evidence="2 3">DSM 13057</strain>
    </source>
</reference>
<comment type="caution">
    <text evidence="2">The sequence shown here is derived from an EMBL/GenBank/DDBJ whole genome shotgun (WGS) entry which is preliminary data.</text>
</comment>
<keyword evidence="2" id="KW-0503">Monooxygenase</keyword>
<protein>
    <submittedName>
        <fullName evidence="2">Heme-degrading monooxygenase HmoA</fullName>
    </submittedName>
</protein>
<proteinExistence type="predicted"/>
<dbReference type="PROSITE" id="PS51725">
    <property type="entry name" value="ABM"/>
    <property type="match status" value="1"/>
</dbReference>
<evidence type="ECO:0000259" key="1">
    <source>
        <dbReference type="PROSITE" id="PS51725"/>
    </source>
</evidence>
<evidence type="ECO:0000313" key="3">
    <source>
        <dbReference type="Proteomes" id="UP000776164"/>
    </source>
</evidence>
<keyword evidence="3" id="KW-1185">Reference proteome</keyword>
<dbReference type="Proteomes" id="UP000776164">
    <property type="component" value="Unassembled WGS sequence"/>
</dbReference>
<dbReference type="SUPFAM" id="SSF54909">
    <property type="entry name" value="Dimeric alpha+beta barrel"/>
    <property type="match status" value="1"/>
</dbReference>
<dbReference type="RefSeq" id="WP_205110293.1">
    <property type="nucleotide sequence ID" value="NZ_BAAAHT010000010.1"/>
</dbReference>
<dbReference type="Pfam" id="PF03992">
    <property type="entry name" value="ABM"/>
    <property type="match status" value="1"/>
</dbReference>